<evidence type="ECO:0000313" key="3">
    <source>
        <dbReference type="Proteomes" id="UP001306592"/>
    </source>
</evidence>
<dbReference type="Gene3D" id="2.60.40.1090">
    <property type="entry name" value="Fimbrial-type adhesion domain"/>
    <property type="match status" value="1"/>
</dbReference>
<evidence type="ECO:0000259" key="1">
    <source>
        <dbReference type="Pfam" id="PF24223"/>
    </source>
</evidence>
<sequence length="289" mass="31012">MANFYFKSTSLTNFTFAVVIWFALAAHCKAYVNLNEKWTQNTNGLWSLSITPSGTFDALISKSATCYDPGLGGKCIGRWIISVNGGAGSTYKVCSPTLEFSKGSSYGSALSNMQSKTIGVKCTLSNFQVNGNEKICIYSSASGVWRDGSTYYSLGIPFYGDSYPCNSGSGGGGVEPPIKPASCSIENIFFDYGSVISGELNGKNSSLQQTVECTQKSTVRIRIQNDGKIKLNTDGSLYSVISIDGNDGEATMVIDNTKKIDFTSTLHYTGNDSLTGVFNNASVLYLDIQ</sequence>
<accession>A0ABU8DIH5</accession>
<evidence type="ECO:0000313" key="2">
    <source>
        <dbReference type="EMBL" id="MEI2683311.1"/>
    </source>
</evidence>
<dbReference type="InterPro" id="IPR057010">
    <property type="entry name" value="MrpH_C"/>
</dbReference>
<keyword evidence="3" id="KW-1185">Reference proteome</keyword>
<dbReference type="EMBL" id="JBANEI010000013">
    <property type="protein sequence ID" value="MEI2683311.1"/>
    <property type="molecule type" value="Genomic_DNA"/>
</dbReference>
<proteinExistence type="predicted"/>
<reference evidence="2 3" key="1">
    <citation type="submission" date="2024-02" db="EMBL/GenBank/DDBJ databases">
        <title>First report Erwinia aphidicola in onion in Chile.</title>
        <authorList>
            <person name="Valenzuela M."/>
            <person name="Pena M."/>
            <person name="Dutta B."/>
        </authorList>
    </citation>
    <scope>NUCLEOTIDE SEQUENCE [LARGE SCALE GENOMIC DNA]</scope>
    <source>
        <strain evidence="2 3">QCJ3A</strain>
    </source>
</reference>
<protein>
    <recommendedName>
        <fullName evidence="1">Fimbrial adhesin MrpH C-terminal domain-containing protein</fullName>
    </recommendedName>
</protein>
<dbReference type="Pfam" id="PF24223">
    <property type="entry name" value="MrpH_C"/>
    <property type="match status" value="1"/>
</dbReference>
<gene>
    <name evidence="2" type="ORF">V8N49_16815</name>
</gene>
<dbReference type="Proteomes" id="UP001306592">
    <property type="component" value="Unassembled WGS sequence"/>
</dbReference>
<dbReference type="InterPro" id="IPR036937">
    <property type="entry name" value="Adhesion_dom_fimbrial_sf"/>
</dbReference>
<feature type="domain" description="Fimbrial adhesin MrpH C-terminal" evidence="1">
    <location>
        <begin position="187"/>
        <end position="284"/>
    </location>
</feature>
<comment type="caution">
    <text evidence="2">The sequence shown here is derived from an EMBL/GenBank/DDBJ whole genome shotgun (WGS) entry which is preliminary data.</text>
</comment>
<dbReference type="RefSeq" id="WP_336203440.1">
    <property type="nucleotide sequence ID" value="NZ_JBANEI010000013.1"/>
</dbReference>
<organism evidence="2 3">
    <name type="scientific">Erwinia aphidicola</name>
    <dbReference type="NCBI Taxonomy" id="68334"/>
    <lineage>
        <taxon>Bacteria</taxon>
        <taxon>Pseudomonadati</taxon>
        <taxon>Pseudomonadota</taxon>
        <taxon>Gammaproteobacteria</taxon>
        <taxon>Enterobacterales</taxon>
        <taxon>Erwiniaceae</taxon>
        <taxon>Erwinia</taxon>
    </lineage>
</organism>
<name>A0ABU8DIH5_ERWAP</name>